<organism evidence="7 8">
    <name type="scientific">Phascolarctobacterium succinatutens</name>
    <dbReference type="NCBI Taxonomy" id="626940"/>
    <lineage>
        <taxon>Bacteria</taxon>
        <taxon>Bacillati</taxon>
        <taxon>Bacillota</taxon>
        <taxon>Negativicutes</taxon>
        <taxon>Acidaminococcales</taxon>
        <taxon>Acidaminococcaceae</taxon>
        <taxon>Phascolarctobacterium</taxon>
    </lineage>
</organism>
<evidence type="ECO:0000256" key="3">
    <source>
        <dbReference type="ARBA" id="ARBA00022989"/>
    </source>
</evidence>
<proteinExistence type="predicted"/>
<dbReference type="GO" id="GO:0016020">
    <property type="term" value="C:membrane"/>
    <property type="evidence" value="ECO:0007669"/>
    <property type="project" value="UniProtKB-SubCell"/>
</dbReference>
<evidence type="ECO:0000313" key="8">
    <source>
        <dbReference type="Proteomes" id="UP000186777"/>
    </source>
</evidence>
<feature type="transmembrane region" description="Helical" evidence="5">
    <location>
        <begin position="154"/>
        <end position="182"/>
    </location>
</feature>
<evidence type="ECO:0000256" key="5">
    <source>
        <dbReference type="SAM" id="Phobius"/>
    </source>
</evidence>
<dbReference type="STRING" id="626940.BHW43_04220"/>
<keyword evidence="3 5" id="KW-1133">Transmembrane helix</keyword>
<keyword evidence="2 5" id="KW-0812">Transmembrane</keyword>
<evidence type="ECO:0000256" key="1">
    <source>
        <dbReference type="ARBA" id="ARBA00004141"/>
    </source>
</evidence>
<evidence type="ECO:0000256" key="4">
    <source>
        <dbReference type="ARBA" id="ARBA00023136"/>
    </source>
</evidence>
<gene>
    <name evidence="7" type="ORF">BHW43_04220</name>
</gene>
<feature type="transmembrane region" description="Helical" evidence="5">
    <location>
        <begin position="56"/>
        <end position="80"/>
    </location>
</feature>
<protein>
    <recommendedName>
        <fullName evidence="6">Yip1 domain-containing protein</fullName>
    </recommendedName>
</protein>
<dbReference type="RefSeq" id="WP_210683777.1">
    <property type="nucleotide sequence ID" value="NZ_CAJLOJ010000004.1"/>
</dbReference>
<dbReference type="EMBL" id="MNTG01000025">
    <property type="protein sequence ID" value="OLA38061.1"/>
    <property type="molecule type" value="Genomic_DNA"/>
</dbReference>
<dbReference type="InterPro" id="IPR006977">
    <property type="entry name" value="Yip1_dom"/>
</dbReference>
<comment type="caution">
    <text evidence="7">The sequence shown here is derived from an EMBL/GenBank/DDBJ whole genome shotgun (WGS) entry which is preliminary data.</text>
</comment>
<name>A0A1Q6R6T1_9FIRM</name>
<dbReference type="Pfam" id="PF04893">
    <property type="entry name" value="Yip1"/>
    <property type="match status" value="1"/>
</dbReference>
<feature type="transmembrane region" description="Helical" evidence="5">
    <location>
        <begin position="29"/>
        <end position="49"/>
    </location>
</feature>
<evidence type="ECO:0000313" key="7">
    <source>
        <dbReference type="EMBL" id="OLA38061.1"/>
    </source>
</evidence>
<feature type="transmembrane region" description="Helical" evidence="5">
    <location>
        <begin position="122"/>
        <end position="142"/>
    </location>
</feature>
<evidence type="ECO:0000259" key="6">
    <source>
        <dbReference type="Pfam" id="PF04893"/>
    </source>
</evidence>
<evidence type="ECO:0000256" key="2">
    <source>
        <dbReference type="ARBA" id="ARBA00022692"/>
    </source>
</evidence>
<comment type="subcellular location">
    <subcellularLocation>
        <location evidence="1">Membrane</location>
        <topology evidence="1">Multi-pass membrane protein</topology>
    </subcellularLocation>
</comment>
<accession>A0A1Q6R6T1</accession>
<dbReference type="Proteomes" id="UP000186777">
    <property type="component" value="Unassembled WGS sequence"/>
</dbReference>
<dbReference type="AlphaFoldDB" id="A0A1Q6R6T1"/>
<sequence length="183" mass="20066">MRRKTFEVLFEPGAGMAAIAKQPSLWRSAFYFTLSFSFFGVATNCWLLDSPLEVRFGIIIATVLIAGTALTLYGFLLHGIMETFGALAGDPVGLICLLGYTTLPFLLLTPGALLAGRMGLNGLPLLGVLFLIGCLWMLYLLVRSLEAVYLVDAFRAGVTVVFSLFLLYIVFVLPWQVCLMLLL</sequence>
<keyword evidence="4 5" id="KW-0472">Membrane</keyword>
<reference evidence="7 8" key="1">
    <citation type="journal article" date="2016" name="Nat. Biotechnol.">
        <title>Measurement of bacterial replication rates in microbial communities.</title>
        <authorList>
            <person name="Brown C.T."/>
            <person name="Olm M.R."/>
            <person name="Thomas B.C."/>
            <person name="Banfield J.F."/>
        </authorList>
    </citation>
    <scope>NUCLEOTIDE SEQUENCE [LARGE SCALE GENOMIC DNA]</scope>
    <source>
        <strain evidence="7">46_33</strain>
    </source>
</reference>
<feature type="domain" description="Yip1" evidence="6">
    <location>
        <begin position="6"/>
        <end position="173"/>
    </location>
</feature>
<feature type="transmembrane region" description="Helical" evidence="5">
    <location>
        <begin position="92"/>
        <end position="115"/>
    </location>
</feature>